<dbReference type="InterPro" id="IPR000668">
    <property type="entry name" value="Peptidase_C1A_C"/>
</dbReference>
<dbReference type="Pfam" id="PF00112">
    <property type="entry name" value="Peptidase_C1"/>
    <property type="match status" value="1"/>
</dbReference>
<dbReference type="InterPro" id="IPR046350">
    <property type="entry name" value="Cystatin_sf"/>
</dbReference>
<evidence type="ECO:0008006" key="15">
    <source>
        <dbReference type="Google" id="ProtNLM"/>
    </source>
</evidence>
<evidence type="ECO:0000256" key="1">
    <source>
        <dbReference type="ARBA" id="ARBA00008455"/>
    </source>
</evidence>
<comment type="caution">
    <text evidence="13">The sequence shown here is derived from an EMBL/GenBank/DDBJ whole genome shotgun (WGS) entry which is preliminary data.</text>
</comment>
<feature type="chain" id="PRO_5035887755" description="Cysteine proteinase" evidence="9">
    <location>
        <begin position="27"/>
        <end position="477"/>
    </location>
</feature>
<evidence type="ECO:0000256" key="4">
    <source>
        <dbReference type="ARBA" id="ARBA00022801"/>
    </source>
</evidence>
<dbReference type="InterPro" id="IPR038765">
    <property type="entry name" value="Papain-like_cys_pep_sf"/>
</dbReference>
<evidence type="ECO:0000259" key="11">
    <source>
        <dbReference type="SMART" id="SM00645"/>
    </source>
</evidence>
<feature type="domain" description="Cystatin" evidence="10">
    <location>
        <begin position="46"/>
        <end position="153"/>
    </location>
</feature>
<feature type="signal peptide" evidence="9">
    <location>
        <begin position="1"/>
        <end position="26"/>
    </location>
</feature>
<dbReference type="CDD" id="cd00042">
    <property type="entry name" value="CY"/>
    <property type="match status" value="1"/>
</dbReference>
<dbReference type="Proteomes" id="UP000494256">
    <property type="component" value="Unassembled WGS sequence"/>
</dbReference>
<sequence>MKMNYRKCIPFIPLLFSLCLCDVIVGKREKLLYDFTRFANNSNRESFASTLQQWEANYELGMQLGQEALRHIEAKYPHPRKQEIVRIVSLEKQIVAGIHYRMKVEVGFTNCAALSEQTECKLEDYPGSSKLCRVNVWIRPWTEDPANFRVSCDVPLEDTADLSHHIQAEQLFSYFLNKYNPSYGTNPTEMAQRFVIFRENIKKIHEFNVQEKGTAKYGVTRFADLTYEEFRSRHLGLKTNLKNENLIPIPKAVIPNVELPDSFDWRNSGAVTEVKDQGSCGSCWAFSVTGNVEGQWKIKTGNLVSLSEQELVDCDKMDEGCNGGLPDTAYRAIEQLGGLEPENDYPYEGEDDKCAFNKTMAKVTISGAVNITSNETGMAQWLVQNGPISIGINANAMQFYMGGISHPWKVLCDPSNLDHGVLIVGYGAKDYPLFKKHLPYWTIKNSWSTSWGEQGYYRVYRGDGTCGVNQMASSAVI</sequence>
<evidence type="ECO:0000256" key="3">
    <source>
        <dbReference type="ARBA" id="ARBA00022729"/>
    </source>
</evidence>
<dbReference type="InterPro" id="IPR025661">
    <property type="entry name" value="Pept_asp_AS"/>
</dbReference>
<evidence type="ECO:0000256" key="5">
    <source>
        <dbReference type="ARBA" id="ARBA00022807"/>
    </source>
</evidence>
<evidence type="ECO:0000259" key="12">
    <source>
        <dbReference type="SMART" id="SM00848"/>
    </source>
</evidence>
<keyword evidence="5" id="KW-0788">Thiol protease</keyword>
<dbReference type="Pfam" id="PF00031">
    <property type="entry name" value="Cystatin"/>
    <property type="match status" value="1"/>
</dbReference>
<keyword evidence="3 9" id="KW-0732">Signal</keyword>
<dbReference type="GO" id="GO:0006508">
    <property type="term" value="P:proteolysis"/>
    <property type="evidence" value="ECO:0007669"/>
    <property type="project" value="UniProtKB-KW"/>
</dbReference>
<evidence type="ECO:0000256" key="6">
    <source>
        <dbReference type="ARBA" id="ARBA00023145"/>
    </source>
</evidence>
<dbReference type="PRINTS" id="PR00705">
    <property type="entry name" value="PAPAIN"/>
</dbReference>
<comment type="similarity">
    <text evidence="1">Belongs to the peptidase C1 family.</text>
</comment>
<protein>
    <recommendedName>
        <fullName evidence="15">Cysteine proteinase</fullName>
    </recommendedName>
</protein>
<evidence type="ECO:0000256" key="7">
    <source>
        <dbReference type="ARBA" id="ARBA00023157"/>
    </source>
</evidence>
<dbReference type="CDD" id="cd02248">
    <property type="entry name" value="Peptidase_C1A"/>
    <property type="match status" value="1"/>
</dbReference>
<dbReference type="InterPro" id="IPR039417">
    <property type="entry name" value="Peptidase_C1A_papain-like"/>
</dbReference>
<dbReference type="InterPro" id="IPR000010">
    <property type="entry name" value="Cystatin_dom"/>
</dbReference>
<evidence type="ECO:0000256" key="9">
    <source>
        <dbReference type="SAM" id="SignalP"/>
    </source>
</evidence>
<dbReference type="SMART" id="SM00848">
    <property type="entry name" value="Inhibitor_I29"/>
    <property type="match status" value="1"/>
</dbReference>
<keyword evidence="8" id="KW-0325">Glycoprotein</keyword>
<dbReference type="FunFam" id="3.90.70.10:FF:000130">
    <property type="entry name" value="Cysteine proteinase 1"/>
    <property type="match status" value="1"/>
</dbReference>
<dbReference type="InterPro" id="IPR000169">
    <property type="entry name" value="Pept_cys_AS"/>
</dbReference>
<evidence type="ECO:0000259" key="10">
    <source>
        <dbReference type="SMART" id="SM00043"/>
    </source>
</evidence>
<feature type="domain" description="Peptidase C1A papain C-terminal" evidence="11">
    <location>
        <begin position="259"/>
        <end position="476"/>
    </location>
</feature>
<dbReference type="InterPro" id="IPR013201">
    <property type="entry name" value="Prot_inhib_I29"/>
</dbReference>
<feature type="domain" description="Cathepsin propeptide inhibitor" evidence="12">
    <location>
        <begin position="172"/>
        <end position="230"/>
    </location>
</feature>
<dbReference type="InterPro" id="IPR013128">
    <property type="entry name" value="Peptidase_C1A"/>
</dbReference>
<dbReference type="PROSITE" id="PS00139">
    <property type="entry name" value="THIOL_PROTEASE_CYS"/>
    <property type="match status" value="1"/>
</dbReference>
<evidence type="ECO:0000313" key="13">
    <source>
        <dbReference type="EMBL" id="CAB3248664.1"/>
    </source>
</evidence>
<accession>A0A8S1AQ44</accession>
<dbReference type="GO" id="GO:0004869">
    <property type="term" value="F:cysteine-type endopeptidase inhibitor activity"/>
    <property type="evidence" value="ECO:0007669"/>
    <property type="project" value="InterPro"/>
</dbReference>
<gene>
    <name evidence="13" type="ORF">APLA_LOCUS12469</name>
</gene>
<dbReference type="PANTHER" id="PTHR12411">
    <property type="entry name" value="CYSTEINE PROTEASE FAMILY C1-RELATED"/>
    <property type="match status" value="1"/>
</dbReference>
<evidence type="ECO:0000313" key="14">
    <source>
        <dbReference type="Proteomes" id="UP000494256"/>
    </source>
</evidence>
<dbReference type="SMART" id="SM00043">
    <property type="entry name" value="CY"/>
    <property type="match status" value="1"/>
</dbReference>
<evidence type="ECO:0000256" key="8">
    <source>
        <dbReference type="ARBA" id="ARBA00023180"/>
    </source>
</evidence>
<dbReference type="OrthoDB" id="9998011at2759"/>
<dbReference type="SMART" id="SM00645">
    <property type="entry name" value="Pept_C1"/>
    <property type="match status" value="1"/>
</dbReference>
<dbReference type="SUPFAM" id="SSF54001">
    <property type="entry name" value="Cysteine proteinases"/>
    <property type="match status" value="1"/>
</dbReference>
<name>A0A8S1AQ44_ARCPL</name>
<dbReference type="Gene3D" id="3.10.450.10">
    <property type="match status" value="1"/>
</dbReference>
<evidence type="ECO:0000256" key="2">
    <source>
        <dbReference type="ARBA" id="ARBA00022670"/>
    </source>
</evidence>
<dbReference type="Pfam" id="PF08246">
    <property type="entry name" value="Inhibitor_I29"/>
    <property type="match status" value="1"/>
</dbReference>
<keyword evidence="2" id="KW-0645">Protease</keyword>
<keyword evidence="6" id="KW-0865">Zymogen</keyword>
<keyword evidence="7" id="KW-1015">Disulfide bond</keyword>
<dbReference type="GO" id="GO:0008234">
    <property type="term" value="F:cysteine-type peptidase activity"/>
    <property type="evidence" value="ECO:0007669"/>
    <property type="project" value="UniProtKB-KW"/>
</dbReference>
<dbReference type="PROSITE" id="PS00640">
    <property type="entry name" value="THIOL_PROTEASE_ASN"/>
    <property type="match status" value="1"/>
</dbReference>
<dbReference type="PROSITE" id="PS00639">
    <property type="entry name" value="THIOL_PROTEASE_HIS"/>
    <property type="match status" value="1"/>
</dbReference>
<reference evidence="13 14" key="1">
    <citation type="submission" date="2020-04" db="EMBL/GenBank/DDBJ databases">
        <authorList>
            <person name="Wallbank WR R."/>
            <person name="Pardo Diaz C."/>
            <person name="Kozak K."/>
            <person name="Martin S."/>
            <person name="Jiggins C."/>
            <person name="Moest M."/>
            <person name="Warren A I."/>
            <person name="Byers J.R.P. K."/>
            <person name="Montejo-Kovacevich G."/>
            <person name="Yen C E."/>
        </authorList>
    </citation>
    <scope>NUCLEOTIDE SEQUENCE [LARGE SCALE GENOMIC DNA]</scope>
</reference>
<dbReference type="EMBL" id="CADEBD010000344">
    <property type="protein sequence ID" value="CAB3248664.1"/>
    <property type="molecule type" value="Genomic_DNA"/>
</dbReference>
<dbReference type="Gene3D" id="3.90.70.10">
    <property type="entry name" value="Cysteine proteinases"/>
    <property type="match status" value="1"/>
</dbReference>
<organism evidence="13 14">
    <name type="scientific">Arctia plantaginis</name>
    <name type="common">Wood tiger moth</name>
    <name type="synonym">Phalaena plantaginis</name>
    <dbReference type="NCBI Taxonomy" id="874455"/>
    <lineage>
        <taxon>Eukaryota</taxon>
        <taxon>Metazoa</taxon>
        <taxon>Ecdysozoa</taxon>
        <taxon>Arthropoda</taxon>
        <taxon>Hexapoda</taxon>
        <taxon>Insecta</taxon>
        <taxon>Pterygota</taxon>
        <taxon>Neoptera</taxon>
        <taxon>Endopterygota</taxon>
        <taxon>Lepidoptera</taxon>
        <taxon>Glossata</taxon>
        <taxon>Ditrysia</taxon>
        <taxon>Noctuoidea</taxon>
        <taxon>Erebidae</taxon>
        <taxon>Arctiinae</taxon>
        <taxon>Arctia</taxon>
    </lineage>
</organism>
<keyword evidence="4" id="KW-0378">Hydrolase</keyword>
<dbReference type="InterPro" id="IPR025660">
    <property type="entry name" value="Pept_his_AS"/>
</dbReference>
<dbReference type="SUPFAM" id="SSF54403">
    <property type="entry name" value="Cystatin/monellin"/>
    <property type="match status" value="1"/>
</dbReference>
<proteinExistence type="inferred from homology"/>
<dbReference type="AlphaFoldDB" id="A0A8S1AQ44"/>